<proteinExistence type="predicted"/>
<reference evidence="5" key="1">
    <citation type="submission" date="2021-02" db="EMBL/GenBank/DDBJ databases">
        <authorList>
            <person name="Nowell W R."/>
        </authorList>
    </citation>
    <scope>NUCLEOTIDE SEQUENCE</scope>
</reference>
<protein>
    <recommendedName>
        <fullName evidence="4">Pre-mRNA processing factor 4 (PRP4)-like domain-containing protein</fullName>
    </recommendedName>
</protein>
<dbReference type="InterPro" id="IPR015943">
    <property type="entry name" value="WD40/YVTN_repeat-like_dom_sf"/>
</dbReference>
<dbReference type="SMART" id="SM00320">
    <property type="entry name" value="WD40"/>
    <property type="match status" value="2"/>
</dbReference>
<dbReference type="GO" id="GO:0000398">
    <property type="term" value="P:mRNA splicing, via spliceosome"/>
    <property type="evidence" value="ECO:0007669"/>
    <property type="project" value="TreeGrafter"/>
</dbReference>
<evidence type="ECO:0000256" key="1">
    <source>
        <dbReference type="ARBA" id="ARBA00022574"/>
    </source>
</evidence>
<organism evidence="5 6">
    <name type="scientific">Adineta ricciae</name>
    <name type="common">Rotifer</name>
    <dbReference type="NCBI Taxonomy" id="249248"/>
    <lineage>
        <taxon>Eukaryota</taxon>
        <taxon>Metazoa</taxon>
        <taxon>Spiralia</taxon>
        <taxon>Gnathifera</taxon>
        <taxon>Rotifera</taxon>
        <taxon>Eurotatoria</taxon>
        <taxon>Bdelloidea</taxon>
        <taxon>Adinetida</taxon>
        <taxon>Adinetidae</taxon>
        <taxon>Adineta</taxon>
    </lineage>
</organism>
<dbReference type="EMBL" id="CAJNOR010013054">
    <property type="protein sequence ID" value="CAF1671198.1"/>
    <property type="molecule type" value="Genomic_DNA"/>
</dbReference>
<evidence type="ECO:0000313" key="5">
    <source>
        <dbReference type="EMBL" id="CAF1671198.1"/>
    </source>
</evidence>
<dbReference type="PROSITE" id="PS50082">
    <property type="entry name" value="WD_REPEATS_2"/>
    <property type="match status" value="1"/>
</dbReference>
<accession>A0A816G6Q4</accession>
<keyword evidence="6" id="KW-1185">Reference proteome</keyword>
<dbReference type="InterPro" id="IPR014906">
    <property type="entry name" value="PRP4-like"/>
</dbReference>
<dbReference type="SUPFAM" id="SSF50978">
    <property type="entry name" value="WD40 repeat-like"/>
    <property type="match status" value="1"/>
</dbReference>
<dbReference type="InterPro" id="IPR036285">
    <property type="entry name" value="PRP4-like_sf"/>
</dbReference>
<dbReference type="GO" id="GO:0030621">
    <property type="term" value="F:U4 snRNA binding"/>
    <property type="evidence" value="ECO:0007669"/>
    <property type="project" value="TreeGrafter"/>
</dbReference>
<evidence type="ECO:0000256" key="3">
    <source>
        <dbReference type="PROSITE-ProRule" id="PRU00221"/>
    </source>
</evidence>
<dbReference type="InterPro" id="IPR001680">
    <property type="entry name" value="WD40_rpt"/>
</dbReference>
<sequence>MMQDDSFTLPSRRTTTTVDHAEHVHSELLSQTAAKQAYDHHHQATIPTRREPETIKLEDQPLADDQRALLAEFERRRRARQIHVSTDDVEVKANLRRLEEPICLFGEGPAERRERLRNLISRLSDDEIAQKLRKKEEDDRRIETTKEEATWYHQGPDELQVARYWIAQYSLPRAKERIQRLKDYVAIPEVHRTSKIQELYRRLRGTSLHCSQVGDTRPLFYCEFSPNDQMLAVSSRSGLCKLWTVPDCRPIRTLRGHTIDACCISWHPQSTLTQDPGVINLASSAFDGSVKLWNLESDEPIAEIEGHAPFRVSKVRFHPSGRFLGTA</sequence>
<dbReference type="Gene3D" id="4.10.280.110">
    <property type="entry name" value="Pre-mRNA processing factor 4 domain"/>
    <property type="match status" value="1"/>
</dbReference>
<dbReference type="PANTHER" id="PTHR19846:SF0">
    <property type="entry name" value="PRE-MRNA PROCESSING FACTOR 4"/>
    <property type="match status" value="1"/>
</dbReference>
<dbReference type="SMART" id="SM00500">
    <property type="entry name" value="SFM"/>
    <property type="match status" value="1"/>
</dbReference>
<dbReference type="AlphaFoldDB" id="A0A816G6Q4"/>
<gene>
    <name evidence="5" type="ORF">XAT740_LOCUS58717</name>
</gene>
<feature type="repeat" description="WD" evidence="3">
    <location>
        <begin position="281"/>
        <end position="303"/>
    </location>
</feature>
<dbReference type="InterPro" id="IPR019775">
    <property type="entry name" value="WD40_repeat_CS"/>
</dbReference>
<keyword evidence="2" id="KW-0677">Repeat</keyword>
<dbReference type="GO" id="GO:0046540">
    <property type="term" value="C:U4/U6 x U5 tri-snRNP complex"/>
    <property type="evidence" value="ECO:0007669"/>
    <property type="project" value="TreeGrafter"/>
</dbReference>
<dbReference type="InterPro" id="IPR036322">
    <property type="entry name" value="WD40_repeat_dom_sf"/>
</dbReference>
<dbReference type="PANTHER" id="PTHR19846">
    <property type="entry name" value="WD40 REPEAT PROTEIN"/>
    <property type="match status" value="1"/>
</dbReference>
<dbReference type="Gene3D" id="2.130.10.10">
    <property type="entry name" value="YVTN repeat-like/Quinoprotein amine dehydrogenase"/>
    <property type="match status" value="1"/>
</dbReference>
<feature type="domain" description="Pre-mRNA processing factor 4 (PRP4)-like" evidence="4">
    <location>
        <begin position="86"/>
        <end position="138"/>
    </location>
</feature>
<dbReference type="Pfam" id="PF08799">
    <property type="entry name" value="PRP4"/>
    <property type="match status" value="1"/>
</dbReference>
<evidence type="ECO:0000259" key="4">
    <source>
        <dbReference type="SMART" id="SM00500"/>
    </source>
</evidence>
<keyword evidence="1 3" id="KW-0853">WD repeat</keyword>
<dbReference type="SUPFAM" id="SSF158230">
    <property type="entry name" value="PRP4-like"/>
    <property type="match status" value="1"/>
</dbReference>
<dbReference type="GO" id="GO:0017070">
    <property type="term" value="F:U6 snRNA binding"/>
    <property type="evidence" value="ECO:0007669"/>
    <property type="project" value="TreeGrafter"/>
</dbReference>
<evidence type="ECO:0000256" key="2">
    <source>
        <dbReference type="ARBA" id="ARBA00022737"/>
    </source>
</evidence>
<name>A0A816G6Q4_ADIRI</name>
<comment type="caution">
    <text evidence="5">The sequence shown here is derived from an EMBL/GenBank/DDBJ whole genome shotgun (WGS) entry which is preliminary data.</text>
</comment>
<dbReference type="PROSITE" id="PS00678">
    <property type="entry name" value="WD_REPEATS_1"/>
    <property type="match status" value="1"/>
</dbReference>
<dbReference type="Proteomes" id="UP000663828">
    <property type="component" value="Unassembled WGS sequence"/>
</dbReference>
<dbReference type="Pfam" id="PF00400">
    <property type="entry name" value="WD40"/>
    <property type="match status" value="2"/>
</dbReference>
<evidence type="ECO:0000313" key="6">
    <source>
        <dbReference type="Proteomes" id="UP000663828"/>
    </source>
</evidence>
<feature type="non-terminal residue" evidence="5">
    <location>
        <position position="1"/>
    </location>
</feature>